<dbReference type="PANTHER" id="PTHR33112">
    <property type="entry name" value="DOMAIN PROTEIN, PUTATIVE-RELATED"/>
    <property type="match status" value="1"/>
</dbReference>
<comment type="caution">
    <text evidence="3">The sequence shown here is derived from an EMBL/GenBank/DDBJ whole genome shotgun (WGS) entry which is preliminary data.</text>
</comment>
<protein>
    <submittedName>
        <fullName evidence="3">Heterokaryon incompatibility protein</fullName>
    </submittedName>
</protein>
<dbReference type="EMBL" id="WOWK01000131">
    <property type="protein sequence ID" value="KAF0317414.1"/>
    <property type="molecule type" value="Genomic_DNA"/>
</dbReference>
<accession>A0A8H3W050</accession>
<sequence length="605" mass="68939">MDRSTPESSASCDETTATTNDLAPGTWAERYLAANGDDVDAYSHLVKEVEEDEIDPQKYKHEIQRLVPAMNIMNGFCGKCRQFLQHWPDISTTQWALANGRSFSSVCEIEAATIAGCKFCAFLHSRLVHRQLLDVFQKIESRLRAFGHDGSTSLTIEAWGEGHLQSHIMWLNLPGKKATVCTSRGGSAVKFFSDVTQPLRASWQHEENSNIYELARMWLRECDNFHETCLHAKEYERPSRLVSFDRDVVRVVRTAIFDIMPKYATLSYGWGTNPFLCLTRNTMGSFLDGVYVRELPQTFRDAIQVAKELGLSYIWIDALCIIQYDPEDWFTESSRMRSVYGNSYVNLAASSATNVHQGFFSRPERYKHYNGGLCAQVSTQNYSLVRNFHSSSVHEEASESTHLATRAWTLQEKLLPARTISFGHTGIFWECRSGIRSEFFPCGFPGEFRSHLICPEDQTWSWDLIISQYSRANLTEPVAALLTDQINQIQTFCLKGMWKESLVTDLTWGIQSERRRRPAWRAPSRSWMAVDGHVLVWAQTVEVDTKRIKQYISILDVWATPSGPDLFGKVSDGLLSLACTALVHAHLLRDDEAEEDSDEHETQYI</sequence>
<evidence type="ECO:0000259" key="2">
    <source>
        <dbReference type="Pfam" id="PF06985"/>
    </source>
</evidence>
<gene>
    <name evidence="3" type="ORF">GQ607_015366</name>
</gene>
<keyword evidence="4" id="KW-1185">Reference proteome</keyword>
<feature type="non-terminal residue" evidence="3">
    <location>
        <position position="1"/>
    </location>
</feature>
<evidence type="ECO:0000313" key="4">
    <source>
        <dbReference type="Proteomes" id="UP000434172"/>
    </source>
</evidence>
<dbReference type="InterPro" id="IPR010730">
    <property type="entry name" value="HET"/>
</dbReference>
<dbReference type="PANTHER" id="PTHR33112:SF8">
    <property type="entry name" value="HETEROKARYON INCOMPATIBILITY DOMAIN-CONTAINING PROTEIN"/>
    <property type="match status" value="1"/>
</dbReference>
<reference evidence="3 4" key="1">
    <citation type="submission" date="2019-12" db="EMBL/GenBank/DDBJ databases">
        <title>A genome sequence resource for the geographically widespread anthracnose pathogen Colletotrichum asianum.</title>
        <authorList>
            <person name="Meng Y."/>
        </authorList>
    </citation>
    <scope>NUCLEOTIDE SEQUENCE [LARGE SCALE GENOMIC DNA]</scope>
    <source>
        <strain evidence="3 4">ICMP 18580</strain>
    </source>
</reference>
<name>A0A8H3W050_9PEZI</name>
<proteinExistence type="predicted"/>
<evidence type="ECO:0000256" key="1">
    <source>
        <dbReference type="SAM" id="MobiDB-lite"/>
    </source>
</evidence>
<evidence type="ECO:0000313" key="3">
    <source>
        <dbReference type="EMBL" id="KAF0317414.1"/>
    </source>
</evidence>
<dbReference type="AlphaFoldDB" id="A0A8H3W050"/>
<feature type="domain" description="Heterokaryon incompatibility" evidence="2">
    <location>
        <begin position="263"/>
        <end position="412"/>
    </location>
</feature>
<dbReference type="Pfam" id="PF06985">
    <property type="entry name" value="HET"/>
    <property type="match status" value="1"/>
</dbReference>
<organism evidence="3 4">
    <name type="scientific">Colletotrichum asianum</name>
    <dbReference type="NCBI Taxonomy" id="702518"/>
    <lineage>
        <taxon>Eukaryota</taxon>
        <taxon>Fungi</taxon>
        <taxon>Dikarya</taxon>
        <taxon>Ascomycota</taxon>
        <taxon>Pezizomycotina</taxon>
        <taxon>Sordariomycetes</taxon>
        <taxon>Hypocreomycetidae</taxon>
        <taxon>Glomerellales</taxon>
        <taxon>Glomerellaceae</taxon>
        <taxon>Colletotrichum</taxon>
        <taxon>Colletotrichum gloeosporioides species complex</taxon>
    </lineage>
</organism>
<feature type="region of interest" description="Disordered" evidence="1">
    <location>
        <begin position="1"/>
        <end position="21"/>
    </location>
</feature>
<dbReference type="Proteomes" id="UP000434172">
    <property type="component" value="Unassembled WGS sequence"/>
</dbReference>
<dbReference type="OrthoDB" id="5362512at2759"/>